<evidence type="ECO:0000313" key="1">
    <source>
        <dbReference type="EMBL" id="KAI3695441.1"/>
    </source>
</evidence>
<protein>
    <submittedName>
        <fullName evidence="1">Uncharacterized protein</fullName>
    </submittedName>
</protein>
<accession>A0ACB8ZDQ4</accession>
<dbReference type="EMBL" id="CM042043">
    <property type="protein sequence ID" value="KAI3695441.1"/>
    <property type="molecule type" value="Genomic_DNA"/>
</dbReference>
<comment type="caution">
    <text evidence="1">The sequence shown here is derived from an EMBL/GenBank/DDBJ whole genome shotgun (WGS) entry which is preliminary data.</text>
</comment>
<proteinExistence type="predicted"/>
<gene>
    <name evidence="1" type="ORF">L1987_78438</name>
</gene>
<dbReference type="Proteomes" id="UP001056120">
    <property type="component" value="Linkage Group LG26"/>
</dbReference>
<sequence>MKMASALKAEKNGKMLKKSSSMALTFPDPDFHDIDTDRSEEVFKPKQIWAIYDEEDGILTYSSESGLMGYPDRPGDPDCVYYLRTGMCGYGHNCRFNHPTYNGQDNQLPERVGEPDCVVSFFLFTIHVYCCN</sequence>
<organism evidence="1 2">
    <name type="scientific">Smallanthus sonchifolius</name>
    <dbReference type="NCBI Taxonomy" id="185202"/>
    <lineage>
        <taxon>Eukaryota</taxon>
        <taxon>Viridiplantae</taxon>
        <taxon>Streptophyta</taxon>
        <taxon>Embryophyta</taxon>
        <taxon>Tracheophyta</taxon>
        <taxon>Spermatophyta</taxon>
        <taxon>Magnoliopsida</taxon>
        <taxon>eudicotyledons</taxon>
        <taxon>Gunneridae</taxon>
        <taxon>Pentapetalae</taxon>
        <taxon>asterids</taxon>
        <taxon>campanulids</taxon>
        <taxon>Asterales</taxon>
        <taxon>Asteraceae</taxon>
        <taxon>Asteroideae</taxon>
        <taxon>Heliantheae alliance</taxon>
        <taxon>Millerieae</taxon>
        <taxon>Smallanthus</taxon>
    </lineage>
</organism>
<name>A0ACB8ZDQ4_9ASTR</name>
<reference evidence="1 2" key="2">
    <citation type="journal article" date="2022" name="Mol. Ecol. Resour.">
        <title>The genomes of chicory, endive, great burdock and yacon provide insights into Asteraceae paleo-polyploidization history and plant inulin production.</title>
        <authorList>
            <person name="Fan W."/>
            <person name="Wang S."/>
            <person name="Wang H."/>
            <person name="Wang A."/>
            <person name="Jiang F."/>
            <person name="Liu H."/>
            <person name="Zhao H."/>
            <person name="Xu D."/>
            <person name="Zhang Y."/>
        </authorList>
    </citation>
    <scope>NUCLEOTIDE SEQUENCE [LARGE SCALE GENOMIC DNA]</scope>
    <source>
        <strain evidence="2">cv. Yunnan</strain>
        <tissue evidence="1">Leaves</tissue>
    </source>
</reference>
<reference evidence="2" key="1">
    <citation type="journal article" date="2022" name="Mol. Ecol. Resour.">
        <title>The genomes of chicory, endive, great burdock and yacon provide insights into Asteraceae palaeo-polyploidization history and plant inulin production.</title>
        <authorList>
            <person name="Fan W."/>
            <person name="Wang S."/>
            <person name="Wang H."/>
            <person name="Wang A."/>
            <person name="Jiang F."/>
            <person name="Liu H."/>
            <person name="Zhao H."/>
            <person name="Xu D."/>
            <person name="Zhang Y."/>
        </authorList>
    </citation>
    <scope>NUCLEOTIDE SEQUENCE [LARGE SCALE GENOMIC DNA]</scope>
    <source>
        <strain evidence="2">cv. Yunnan</strain>
    </source>
</reference>
<keyword evidence="2" id="KW-1185">Reference proteome</keyword>
<evidence type="ECO:0000313" key="2">
    <source>
        <dbReference type="Proteomes" id="UP001056120"/>
    </source>
</evidence>